<dbReference type="KEGG" id="sla:SERLADRAFT_441092"/>
<proteinExistence type="predicted"/>
<dbReference type="GeneID" id="18815475"/>
<name>F8P5H1_SERL9</name>
<dbReference type="EMBL" id="GL945438">
    <property type="protein sequence ID" value="EGO21858.1"/>
    <property type="molecule type" value="Genomic_DNA"/>
</dbReference>
<gene>
    <name evidence="1" type="ORF">SERLADRAFT_441092</name>
</gene>
<organism>
    <name type="scientific">Serpula lacrymans var. lacrymans (strain S7.9)</name>
    <name type="common">Dry rot fungus</name>
    <dbReference type="NCBI Taxonomy" id="578457"/>
    <lineage>
        <taxon>Eukaryota</taxon>
        <taxon>Fungi</taxon>
        <taxon>Dikarya</taxon>
        <taxon>Basidiomycota</taxon>
        <taxon>Agaricomycotina</taxon>
        <taxon>Agaricomycetes</taxon>
        <taxon>Agaricomycetidae</taxon>
        <taxon>Boletales</taxon>
        <taxon>Coniophorineae</taxon>
        <taxon>Serpulaceae</taxon>
        <taxon>Serpula</taxon>
    </lineage>
</organism>
<dbReference type="Proteomes" id="UP000008064">
    <property type="component" value="Unassembled WGS sequence"/>
</dbReference>
<accession>F8P5H1</accession>
<sequence>MPIIVHILRDTLHIDTNRIDDTHHESVSNIVLIVDLRFYHSSGFYAQAFVYFPLKCAAPAPTRIYLAPPHPGHVLRARFRPNA</sequence>
<dbReference type="RefSeq" id="XP_007321644.1">
    <property type="nucleotide sequence ID" value="XM_007321582.1"/>
</dbReference>
<dbReference type="HOGENOM" id="CLU_2543997_0_0_1"/>
<protein>
    <submittedName>
        <fullName evidence="1">Uncharacterized protein</fullName>
    </submittedName>
</protein>
<evidence type="ECO:0000313" key="1">
    <source>
        <dbReference type="EMBL" id="EGO21858.1"/>
    </source>
</evidence>
<dbReference type="AlphaFoldDB" id="F8P5H1"/>
<reference evidence="1" key="1">
    <citation type="submission" date="2011-04" db="EMBL/GenBank/DDBJ databases">
        <title>Evolution of plant cell wall degrading machinery underlies the functional diversity of forest fungi.</title>
        <authorList>
            <consortium name="US DOE Joint Genome Institute (JGI-PGF)"/>
            <person name="Eastwood D.C."/>
            <person name="Floudas D."/>
            <person name="Binder M."/>
            <person name="Majcherczyk A."/>
            <person name="Schneider P."/>
            <person name="Aerts A."/>
            <person name="Asiegbu F.O."/>
            <person name="Baker S.E."/>
            <person name="Barry K."/>
            <person name="Bendiksby M."/>
            <person name="Blumentritt M."/>
            <person name="Coutinho P.M."/>
            <person name="Cullen D."/>
            <person name="Cullen D."/>
            <person name="Gathman A."/>
            <person name="Goodell B."/>
            <person name="Henrissat B."/>
            <person name="Ihrmark K."/>
            <person name="Kauserud H."/>
            <person name="Kohler A."/>
            <person name="LaButti K."/>
            <person name="Lapidus A."/>
            <person name="Lavin J.L."/>
            <person name="Lee Y.-H."/>
            <person name="Lindquist E."/>
            <person name="Lilly W."/>
            <person name="Lucas S."/>
            <person name="Morin E."/>
            <person name="Murat C."/>
            <person name="Oguiza J.A."/>
            <person name="Park J."/>
            <person name="Pisabarro A.G."/>
            <person name="Riley R."/>
            <person name="Rosling A."/>
            <person name="Salamov A."/>
            <person name="Schmidt O."/>
            <person name="Schmutz J."/>
            <person name="Skrede I."/>
            <person name="Stenlid J."/>
            <person name="Wiebenga A."/>
            <person name="Xie X."/>
            <person name="Kues U."/>
            <person name="Hibbett D.S."/>
            <person name="Hoffmeister D."/>
            <person name="Hogberg N."/>
            <person name="Martin F."/>
            <person name="Grigoriev I.V."/>
            <person name="Watkinson S.C."/>
        </authorList>
    </citation>
    <scope>NUCLEOTIDE SEQUENCE</scope>
    <source>
        <strain evidence="1">S7.9</strain>
    </source>
</reference>